<dbReference type="RefSeq" id="WP_289510683.1">
    <property type="nucleotide sequence ID" value="NZ_JAUDEA010000002.1"/>
</dbReference>
<dbReference type="EMBL" id="JAUDEA010000002">
    <property type="protein sequence ID" value="MDM8270587.1"/>
    <property type="molecule type" value="Genomic_DNA"/>
</dbReference>
<keyword evidence="1" id="KW-0805">Transcription regulation</keyword>
<accession>A0ABT7V1U9</accession>
<proteinExistence type="predicted"/>
<organism evidence="6 7">
    <name type="scientific">Thermophilibacter provencensis</name>
    <dbReference type="NCBI Taxonomy" id="1852386"/>
    <lineage>
        <taxon>Bacteria</taxon>
        <taxon>Bacillati</taxon>
        <taxon>Actinomycetota</taxon>
        <taxon>Coriobacteriia</taxon>
        <taxon>Coriobacteriales</taxon>
        <taxon>Atopobiaceae</taxon>
        <taxon>Thermophilibacter</taxon>
    </lineage>
</organism>
<evidence type="ECO:0000256" key="1">
    <source>
        <dbReference type="ARBA" id="ARBA00023015"/>
    </source>
</evidence>
<reference evidence="6 7" key="3">
    <citation type="submission" date="2023-06" db="EMBL/GenBank/DDBJ databases">
        <authorList>
            <person name="Zeman M."/>
            <person name="Kubasova T."/>
            <person name="Jahodarova E."/>
            <person name="Nykrynova M."/>
            <person name="Rychlik I."/>
        </authorList>
    </citation>
    <scope>NUCLEOTIDE SEQUENCE [LARGE SCALE GENOMIC DNA]</scope>
    <source>
        <strain evidence="6 7">153_Feed</strain>
    </source>
</reference>
<name>A0ABT7V1U9_9ACTN</name>
<evidence type="ECO:0000256" key="3">
    <source>
        <dbReference type="ARBA" id="ARBA00023163"/>
    </source>
</evidence>
<dbReference type="InterPro" id="IPR015927">
    <property type="entry name" value="Peptidase_S24_S26A/B/C"/>
</dbReference>
<reference evidence="6 7" key="2">
    <citation type="submission" date="2023-06" db="EMBL/GenBank/DDBJ databases">
        <title>Identification and characterization of horizontal gene transfer across gut microbiota members of farm animals based on homology search.</title>
        <authorList>
            <person name="Schwarzerova J."/>
            <person name="Nykrynova M."/>
            <person name="Jureckova K."/>
            <person name="Cejkova D."/>
            <person name="Rychlik I."/>
        </authorList>
    </citation>
    <scope>NUCLEOTIDE SEQUENCE [LARGE SCALE GENOMIC DNA]</scope>
    <source>
        <strain evidence="6 7">153_Feed</strain>
    </source>
</reference>
<dbReference type="Gene3D" id="2.10.109.10">
    <property type="entry name" value="Umud Fragment, subunit A"/>
    <property type="match status" value="1"/>
</dbReference>
<dbReference type="CDD" id="cd06529">
    <property type="entry name" value="S24_LexA-like"/>
    <property type="match status" value="1"/>
</dbReference>
<dbReference type="SUPFAM" id="SSF47413">
    <property type="entry name" value="lambda repressor-like DNA-binding domains"/>
    <property type="match status" value="1"/>
</dbReference>
<sequence>MPSNQKTPQNNMGEMRRRAGLTQKQAAEAADIPLGTLRRWEQGQNDPDMGSLMKLAELYHTTLDSMLVTNRALPANAIPVRGTSAMVPVRVLGRTHAGERMDEHESDYEAEFPEGVVSRHPRCFALKVEGDCMNRRYPEGCHVLVDPDAEPSNGRAVVAEFEDGRSVLRCYYRGQSSLMLTADSFSEYEDIILTGDDPVRLVGVVVWFQAEKEDGI</sequence>
<dbReference type="SUPFAM" id="SSF51306">
    <property type="entry name" value="LexA/Signal peptidase"/>
    <property type="match status" value="1"/>
</dbReference>
<evidence type="ECO:0000313" key="6">
    <source>
        <dbReference type="EMBL" id="MDM8270587.1"/>
    </source>
</evidence>
<dbReference type="PANTHER" id="PTHR40661">
    <property type="match status" value="1"/>
</dbReference>
<reference evidence="7" key="1">
    <citation type="submission" date="2023-06" db="EMBL/GenBank/DDBJ databases">
        <title>Identification and characterization of horizontal gene transfer across gut microbiota members of farm animals based on homology search.</title>
        <authorList>
            <person name="Zeman M."/>
            <person name="Kubasova T."/>
            <person name="Jahodarova E."/>
            <person name="Nykrynova M."/>
            <person name="Rychlik I."/>
        </authorList>
    </citation>
    <scope>NUCLEOTIDE SEQUENCE [LARGE SCALE GENOMIC DNA]</scope>
    <source>
        <strain evidence="7">153_Feed</strain>
    </source>
</reference>
<dbReference type="Pfam" id="PF00717">
    <property type="entry name" value="Peptidase_S24"/>
    <property type="match status" value="1"/>
</dbReference>
<dbReference type="InterPro" id="IPR001387">
    <property type="entry name" value="Cro/C1-type_HTH"/>
</dbReference>
<dbReference type="InterPro" id="IPR039418">
    <property type="entry name" value="LexA-like"/>
</dbReference>
<dbReference type="PANTHER" id="PTHR40661:SF3">
    <property type="entry name" value="FELS-1 PROPHAGE TRANSCRIPTIONAL REGULATOR"/>
    <property type="match status" value="1"/>
</dbReference>
<evidence type="ECO:0000256" key="4">
    <source>
        <dbReference type="SAM" id="MobiDB-lite"/>
    </source>
</evidence>
<dbReference type="Gene3D" id="1.10.260.40">
    <property type="entry name" value="lambda repressor-like DNA-binding domains"/>
    <property type="match status" value="1"/>
</dbReference>
<dbReference type="PROSITE" id="PS50943">
    <property type="entry name" value="HTH_CROC1"/>
    <property type="match status" value="1"/>
</dbReference>
<dbReference type="InterPro" id="IPR036286">
    <property type="entry name" value="LexA/Signal_pep-like_sf"/>
</dbReference>
<gene>
    <name evidence="6" type="ORF">QUW25_02645</name>
</gene>
<dbReference type="SMART" id="SM00530">
    <property type="entry name" value="HTH_XRE"/>
    <property type="match status" value="1"/>
</dbReference>
<dbReference type="Pfam" id="PF01381">
    <property type="entry name" value="HTH_3"/>
    <property type="match status" value="1"/>
</dbReference>
<keyword evidence="3" id="KW-0804">Transcription</keyword>
<dbReference type="CDD" id="cd00093">
    <property type="entry name" value="HTH_XRE"/>
    <property type="match status" value="1"/>
</dbReference>
<dbReference type="InterPro" id="IPR010982">
    <property type="entry name" value="Lambda_DNA-bd_dom_sf"/>
</dbReference>
<evidence type="ECO:0000256" key="2">
    <source>
        <dbReference type="ARBA" id="ARBA00023125"/>
    </source>
</evidence>
<feature type="compositionally biased region" description="Polar residues" evidence="4">
    <location>
        <begin position="1"/>
        <end position="12"/>
    </location>
</feature>
<dbReference type="Proteomes" id="UP001529256">
    <property type="component" value="Unassembled WGS sequence"/>
</dbReference>
<keyword evidence="7" id="KW-1185">Reference proteome</keyword>
<evidence type="ECO:0000259" key="5">
    <source>
        <dbReference type="PROSITE" id="PS50943"/>
    </source>
</evidence>
<comment type="caution">
    <text evidence="6">The sequence shown here is derived from an EMBL/GenBank/DDBJ whole genome shotgun (WGS) entry which is preliminary data.</text>
</comment>
<feature type="region of interest" description="Disordered" evidence="4">
    <location>
        <begin position="1"/>
        <end position="25"/>
    </location>
</feature>
<keyword evidence="2" id="KW-0238">DNA-binding</keyword>
<feature type="domain" description="HTH cro/C1-type" evidence="5">
    <location>
        <begin position="14"/>
        <end position="66"/>
    </location>
</feature>
<protein>
    <submittedName>
        <fullName evidence="6">LexA family transcriptional regulator</fullName>
    </submittedName>
</protein>
<evidence type="ECO:0000313" key="7">
    <source>
        <dbReference type="Proteomes" id="UP001529256"/>
    </source>
</evidence>